<sequence length="39" mass="4437">MYNSVIAALKVNLNVIIFIVSVLKRVLKFKNYKLGEGKL</sequence>
<evidence type="ECO:0000313" key="3">
    <source>
        <dbReference type="Proteomes" id="UP000006233"/>
    </source>
</evidence>
<organism evidence="2 3">
    <name type="scientific">Leptotrichia hofstadii F0254</name>
    <dbReference type="NCBI Taxonomy" id="634994"/>
    <lineage>
        <taxon>Bacteria</taxon>
        <taxon>Fusobacteriati</taxon>
        <taxon>Fusobacteriota</taxon>
        <taxon>Fusobacteriia</taxon>
        <taxon>Fusobacteriales</taxon>
        <taxon>Leptotrichiaceae</taxon>
        <taxon>Leptotrichia</taxon>
    </lineage>
</organism>
<dbReference type="STRING" id="634994.GCWU000323_01276"/>
<evidence type="ECO:0000313" key="2">
    <source>
        <dbReference type="EMBL" id="EEX74637.1"/>
    </source>
</evidence>
<keyword evidence="1" id="KW-0472">Membrane</keyword>
<keyword evidence="1" id="KW-0812">Transmembrane</keyword>
<dbReference type="HOGENOM" id="CLU_3312116_0_0_0"/>
<keyword evidence="1" id="KW-1133">Transmembrane helix</keyword>
<proteinExistence type="predicted"/>
<protein>
    <submittedName>
        <fullName evidence="2">Uncharacterized protein</fullName>
    </submittedName>
</protein>
<name>C9MXM8_9FUSO</name>
<dbReference type="AlphaFoldDB" id="C9MXM8"/>
<comment type="caution">
    <text evidence="2">The sequence shown here is derived from an EMBL/GenBank/DDBJ whole genome shotgun (WGS) entry which is preliminary data.</text>
</comment>
<evidence type="ECO:0000256" key="1">
    <source>
        <dbReference type="SAM" id="Phobius"/>
    </source>
</evidence>
<dbReference type="EMBL" id="ACVB02000009">
    <property type="protein sequence ID" value="EEX74637.1"/>
    <property type="molecule type" value="Genomic_DNA"/>
</dbReference>
<gene>
    <name evidence="2" type="ORF">GCWU000323_01276</name>
</gene>
<reference evidence="2 3" key="1">
    <citation type="submission" date="2009-09" db="EMBL/GenBank/DDBJ databases">
        <authorList>
            <person name="Weinstock G."/>
            <person name="Sodergren E."/>
            <person name="Clifton S."/>
            <person name="Fulton L."/>
            <person name="Fulton B."/>
            <person name="Courtney L."/>
            <person name="Fronick C."/>
            <person name="Harrison M."/>
            <person name="Strong C."/>
            <person name="Farmer C."/>
            <person name="Delahaunty K."/>
            <person name="Markovic C."/>
            <person name="Hall O."/>
            <person name="Minx P."/>
            <person name="Tomlinson C."/>
            <person name="Mitreva M."/>
            <person name="Nelson J."/>
            <person name="Hou S."/>
            <person name="Wollam A."/>
            <person name="Pepin K.H."/>
            <person name="Johnson M."/>
            <person name="Bhonagiri V."/>
            <person name="Nash W.E."/>
            <person name="Warren W."/>
            <person name="Chinwalla A."/>
            <person name="Mardis E.R."/>
            <person name="Wilson R.K."/>
        </authorList>
    </citation>
    <scope>NUCLEOTIDE SEQUENCE [LARGE SCALE GENOMIC DNA]</scope>
    <source>
        <strain evidence="2 3">F0254</strain>
    </source>
</reference>
<accession>C9MXM8</accession>
<dbReference type="Proteomes" id="UP000006233">
    <property type="component" value="Unassembled WGS sequence"/>
</dbReference>
<feature type="transmembrane region" description="Helical" evidence="1">
    <location>
        <begin position="6"/>
        <end position="23"/>
    </location>
</feature>